<sequence length="369" mass="41058">MGASEASPAPGYSLLKLSSAEGPVYRPVKSQAVRDARPGEIPLIDVSGMFSESLPARRAVADQIRHAATTIGFFYMSQHGIASTSIDAAARSARDFFQQPAHKKEPLDSARLKGYNGWKPPATQKISEGESVDVRENFSITYSPTYDDATAGVARDQIPHEVARFLPAPEDELPWEKLADLVGFELHVMNYWKSCLHLARRLQRAFALSLSLDEDYFDSKTTFPDASLALNYYPTIRASSAEGAEGDVSIGSHTDFQFFTILWQDVVGGLQVLTPSGEWIRAAPIEGTLVVNIADYLMRITNDRYMSTVHRARNTSGKERLSMAFFFGFNLNERCGVLPSCVDAEHPAKYDEISCEEWIRKRIEATYIK</sequence>
<evidence type="ECO:0000256" key="1">
    <source>
        <dbReference type="ARBA" id="ARBA00008056"/>
    </source>
</evidence>
<dbReference type="Pfam" id="PF03171">
    <property type="entry name" value="2OG-FeII_Oxy"/>
    <property type="match status" value="1"/>
</dbReference>
<dbReference type="InterPro" id="IPR050231">
    <property type="entry name" value="Iron_ascorbate_oxido_reductase"/>
</dbReference>
<feature type="domain" description="Fe2OG dioxygenase" evidence="3">
    <location>
        <begin position="222"/>
        <end position="329"/>
    </location>
</feature>
<protein>
    <submittedName>
        <fullName evidence="4">2OG-Fe(II)oxygenase</fullName>
    </submittedName>
</protein>
<accession>A0ABR4P374</accession>
<dbReference type="PROSITE" id="PS51471">
    <property type="entry name" value="FE2OG_OXY"/>
    <property type="match status" value="1"/>
</dbReference>
<organism evidence="4 5">
    <name type="scientific">Phlyctema vagabunda</name>
    <dbReference type="NCBI Taxonomy" id="108571"/>
    <lineage>
        <taxon>Eukaryota</taxon>
        <taxon>Fungi</taxon>
        <taxon>Dikarya</taxon>
        <taxon>Ascomycota</taxon>
        <taxon>Pezizomycotina</taxon>
        <taxon>Leotiomycetes</taxon>
        <taxon>Helotiales</taxon>
        <taxon>Dermateaceae</taxon>
        <taxon>Phlyctema</taxon>
    </lineage>
</organism>
<keyword evidence="2" id="KW-0560">Oxidoreductase</keyword>
<dbReference type="SUPFAM" id="SSF51197">
    <property type="entry name" value="Clavaminate synthase-like"/>
    <property type="match status" value="1"/>
</dbReference>
<dbReference type="Proteomes" id="UP001629113">
    <property type="component" value="Unassembled WGS sequence"/>
</dbReference>
<dbReference type="InterPro" id="IPR027443">
    <property type="entry name" value="IPNS-like_sf"/>
</dbReference>
<evidence type="ECO:0000313" key="5">
    <source>
        <dbReference type="Proteomes" id="UP001629113"/>
    </source>
</evidence>
<evidence type="ECO:0000259" key="3">
    <source>
        <dbReference type="PROSITE" id="PS51471"/>
    </source>
</evidence>
<comment type="caution">
    <text evidence="4">The sequence shown here is derived from an EMBL/GenBank/DDBJ whole genome shotgun (WGS) entry which is preliminary data.</text>
</comment>
<name>A0ABR4P374_9HELO</name>
<evidence type="ECO:0000313" key="4">
    <source>
        <dbReference type="EMBL" id="KAL3417531.1"/>
    </source>
</evidence>
<dbReference type="InterPro" id="IPR005123">
    <property type="entry name" value="Oxoglu/Fe-dep_dioxygenase_dom"/>
</dbReference>
<keyword evidence="2" id="KW-0479">Metal-binding</keyword>
<dbReference type="EMBL" id="JBFCZG010000010">
    <property type="protein sequence ID" value="KAL3417531.1"/>
    <property type="molecule type" value="Genomic_DNA"/>
</dbReference>
<proteinExistence type="inferred from homology"/>
<dbReference type="InterPro" id="IPR026992">
    <property type="entry name" value="DIOX_N"/>
</dbReference>
<keyword evidence="2" id="KW-0408">Iron</keyword>
<keyword evidence="5" id="KW-1185">Reference proteome</keyword>
<dbReference type="Pfam" id="PF14226">
    <property type="entry name" value="DIOX_N"/>
    <property type="match status" value="1"/>
</dbReference>
<evidence type="ECO:0000256" key="2">
    <source>
        <dbReference type="RuleBase" id="RU003682"/>
    </source>
</evidence>
<gene>
    <name evidence="4" type="ORF">PVAG01_10541</name>
</gene>
<reference evidence="4 5" key="1">
    <citation type="submission" date="2024-06" db="EMBL/GenBank/DDBJ databases">
        <title>Complete genome of Phlyctema vagabunda strain 19-DSS-EL-015.</title>
        <authorList>
            <person name="Fiorenzani C."/>
        </authorList>
    </citation>
    <scope>NUCLEOTIDE SEQUENCE [LARGE SCALE GENOMIC DNA]</scope>
    <source>
        <strain evidence="4 5">19-DSS-EL-015</strain>
    </source>
</reference>
<dbReference type="PANTHER" id="PTHR47990">
    <property type="entry name" value="2-OXOGLUTARATE (2OG) AND FE(II)-DEPENDENT OXYGENASE SUPERFAMILY PROTEIN-RELATED"/>
    <property type="match status" value="1"/>
</dbReference>
<comment type="similarity">
    <text evidence="1 2">Belongs to the iron/ascorbate-dependent oxidoreductase family.</text>
</comment>
<dbReference type="InterPro" id="IPR044861">
    <property type="entry name" value="IPNS-like_FE2OG_OXY"/>
</dbReference>
<dbReference type="PRINTS" id="PR00682">
    <property type="entry name" value="IPNSYNTHASE"/>
</dbReference>
<dbReference type="Gene3D" id="2.60.120.330">
    <property type="entry name" value="B-lactam Antibiotic, Isopenicillin N Synthase, Chain"/>
    <property type="match status" value="1"/>
</dbReference>